<keyword evidence="2" id="KW-1185">Reference proteome</keyword>
<dbReference type="Proteomes" id="UP000694620">
    <property type="component" value="Chromosome 15"/>
</dbReference>
<sequence length="60" mass="6662">MLPLQDKDRSVVRVLLKSGCCSRCVLRFCCVGLQVPYRQPSKVHKYTGLKGKAYGCSAIT</sequence>
<dbReference type="Gene3D" id="1.10.10.2050">
    <property type="match status" value="1"/>
</dbReference>
<evidence type="ECO:0000313" key="1">
    <source>
        <dbReference type="Ensembl" id="ENSECRP00000030443.1"/>
    </source>
</evidence>
<protein>
    <submittedName>
        <fullName evidence="1">Uncharacterized protein</fullName>
    </submittedName>
</protein>
<dbReference type="GeneTree" id="ENSGT00950000183955"/>
<reference evidence="1" key="3">
    <citation type="submission" date="2025-09" db="UniProtKB">
        <authorList>
            <consortium name="Ensembl"/>
        </authorList>
    </citation>
    <scope>IDENTIFICATION</scope>
</reference>
<organism evidence="1 2">
    <name type="scientific">Erpetoichthys calabaricus</name>
    <name type="common">Rope fish</name>
    <name type="synonym">Calamoichthys calabaricus</name>
    <dbReference type="NCBI Taxonomy" id="27687"/>
    <lineage>
        <taxon>Eukaryota</taxon>
        <taxon>Metazoa</taxon>
        <taxon>Chordata</taxon>
        <taxon>Craniata</taxon>
        <taxon>Vertebrata</taxon>
        <taxon>Euteleostomi</taxon>
        <taxon>Actinopterygii</taxon>
        <taxon>Polypteriformes</taxon>
        <taxon>Polypteridae</taxon>
        <taxon>Erpetoichthys</taxon>
    </lineage>
</organism>
<name>A0A8C4TGZ2_ERPCA</name>
<dbReference type="Ensembl" id="ENSECRT00000031087.1">
    <property type="protein sequence ID" value="ENSECRP00000030443.1"/>
    <property type="gene ID" value="ENSECRG00000020656.1"/>
</dbReference>
<reference evidence="1" key="1">
    <citation type="submission" date="2021-06" db="EMBL/GenBank/DDBJ databases">
        <authorList>
            <consortium name="Wellcome Sanger Institute Data Sharing"/>
        </authorList>
    </citation>
    <scope>NUCLEOTIDE SEQUENCE [LARGE SCALE GENOMIC DNA]</scope>
</reference>
<evidence type="ECO:0000313" key="2">
    <source>
        <dbReference type="Proteomes" id="UP000694620"/>
    </source>
</evidence>
<reference evidence="1" key="2">
    <citation type="submission" date="2025-08" db="UniProtKB">
        <authorList>
            <consortium name="Ensembl"/>
        </authorList>
    </citation>
    <scope>IDENTIFICATION</scope>
</reference>
<dbReference type="FunFam" id="1.10.10.2050:FF:000001">
    <property type="entry name" value="putative tRNA pseudouridine synthase Pus10"/>
    <property type="match status" value="1"/>
</dbReference>
<dbReference type="AlphaFoldDB" id="A0A8C4TGZ2"/>
<accession>A0A8C4TGZ2</accession>
<proteinExistence type="predicted"/>